<dbReference type="PANTHER" id="PTHR44757:SF2">
    <property type="entry name" value="BIOFILM ARCHITECTURE MAINTENANCE PROTEIN MBAA"/>
    <property type="match status" value="1"/>
</dbReference>
<keyword evidence="2" id="KW-0597">Phosphoprotein</keyword>
<dbReference type="Proteomes" id="UP000218332">
    <property type="component" value="Unassembled WGS sequence"/>
</dbReference>
<dbReference type="Gene3D" id="3.40.50.2300">
    <property type="match status" value="1"/>
</dbReference>
<comment type="cofactor">
    <cofactor evidence="1">
        <name>Mg(2+)</name>
        <dbReference type="ChEBI" id="CHEBI:18420"/>
    </cofactor>
</comment>
<organism evidence="7 8">
    <name type="scientific">Tamilnaduibacter salinus</name>
    <dbReference type="NCBI Taxonomy" id="1484056"/>
    <lineage>
        <taxon>Bacteria</taxon>
        <taxon>Pseudomonadati</taxon>
        <taxon>Pseudomonadota</taxon>
        <taxon>Gammaproteobacteria</taxon>
        <taxon>Pseudomonadales</taxon>
        <taxon>Marinobacteraceae</taxon>
        <taxon>Tamilnaduibacter</taxon>
    </lineage>
</organism>
<feature type="modified residue" description="4-aspartylphosphate" evidence="2">
    <location>
        <position position="86"/>
    </location>
</feature>
<dbReference type="Pfam" id="PF00072">
    <property type="entry name" value="Response_reg"/>
    <property type="match status" value="1"/>
</dbReference>
<feature type="domain" description="GGDEF" evidence="6">
    <location>
        <begin position="291"/>
        <end position="424"/>
    </location>
</feature>
<dbReference type="SUPFAM" id="SSF52172">
    <property type="entry name" value="CheY-like"/>
    <property type="match status" value="1"/>
</dbReference>
<evidence type="ECO:0000313" key="8">
    <source>
        <dbReference type="Proteomes" id="UP000218332"/>
    </source>
</evidence>
<dbReference type="Gene3D" id="3.30.70.270">
    <property type="match status" value="1"/>
</dbReference>
<dbReference type="PROSITE" id="PS50883">
    <property type="entry name" value="EAL"/>
    <property type="match status" value="1"/>
</dbReference>
<feature type="domain" description="PAS" evidence="4">
    <location>
        <begin position="157"/>
        <end position="202"/>
    </location>
</feature>
<evidence type="ECO:0008006" key="9">
    <source>
        <dbReference type="Google" id="ProtNLM"/>
    </source>
</evidence>
<dbReference type="InterPro" id="IPR035919">
    <property type="entry name" value="EAL_sf"/>
</dbReference>
<dbReference type="Gene3D" id="3.30.450.20">
    <property type="entry name" value="PAS domain"/>
    <property type="match status" value="1"/>
</dbReference>
<dbReference type="GO" id="GO:0003824">
    <property type="term" value="F:catalytic activity"/>
    <property type="evidence" value="ECO:0007669"/>
    <property type="project" value="UniProtKB-ARBA"/>
</dbReference>
<dbReference type="InterPro" id="IPR000014">
    <property type="entry name" value="PAS"/>
</dbReference>
<dbReference type="PROSITE" id="PS50110">
    <property type="entry name" value="RESPONSE_REGULATORY"/>
    <property type="match status" value="1"/>
</dbReference>
<accession>A0A2A2HZH8</accession>
<dbReference type="InterPro" id="IPR052155">
    <property type="entry name" value="Biofilm_reg_signaling"/>
</dbReference>
<protein>
    <recommendedName>
        <fullName evidence="9">PAS domain S-box-containing protein/diguanylate cyclase (GGDEF)-like protein</fullName>
    </recommendedName>
</protein>
<feature type="domain" description="Response regulatory" evidence="3">
    <location>
        <begin position="34"/>
        <end position="151"/>
    </location>
</feature>
<dbReference type="CDD" id="cd01949">
    <property type="entry name" value="GGDEF"/>
    <property type="match status" value="1"/>
</dbReference>
<dbReference type="CDD" id="cd01948">
    <property type="entry name" value="EAL"/>
    <property type="match status" value="1"/>
</dbReference>
<dbReference type="Pfam" id="PF00563">
    <property type="entry name" value="EAL"/>
    <property type="match status" value="1"/>
</dbReference>
<dbReference type="InterPro" id="IPR000160">
    <property type="entry name" value="GGDEF_dom"/>
</dbReference>
<proteinExistence type="predicted"/>
<evidence type="ECO:0000256" key="1">
    <source>
        <dbReference type="ARBA" id="ARBA00001946"/>
    </source>
</evidence>
<dbReference type="InterPro" id="IPR001789">
    <property type="entry name" value="Sig_transdc_resp-reg_receiver"/>
</dbReference>
<dbReference type="SMART" id="SM00091">
    <property type="entry name" value="PAS"/>
    <property type="match status" value="1"/>
</dbReference>
<dbReference type="PANTHER" id="PTHR44757">
    <property type="entry name" value="DIGUANYLATE CYCLASE DGCP"/>
    <property type="match status" value="1"/>
</dbReference>
<keyword evidence="8" id="KW-1185">Reference proteome</keyword>
<evidence type="ECO:0000313" key="7">
    <source>
        <dbReference type="EMBL" id="PAV25111.1"/>
    </source>
</evidence>
<dbReference type="AlphaFoldDB" id="A0A2A2HZH8"/>
<dbReference type="SUPFAM" id="SSF55073">
    <property type="entry name" value="Nucleotide cyclase"/>
    <property type="match status" value="1"/>
</dbReference>
<dbReference type="Pfam" id="PF00990">
    <property type="entry name" value="GGDEF"/>
    <property type="match status" value="1"/>
</dbReference>
<feature type="domain" description="EAL" evidence="5">
    <location>
        <begin position="433"/>
        <end position="687"/>
    </location>
</feature>
<dbReference type="PROSITE" id="PS50887">
    <property type="entry name" value="GGDEF"/>
    <property type="match status" value="1"/>
</dbReference>
<evidence type="ECO:0000259" key="5">
    <source>
        <dbReference type="PROSITE" id="PS50883"/>
    </source>
</evidence>
<dbReference type="InterPro" id="IPR035965">
    <property type="entry name" value="PAS-like_dom_sf"/>
</dbReference>
<dbReference type="InterPro" id="IPR043128">
    <property type="entry name" value="Rev_trsase/Diguanyl_cyclase"/>
</dbReference>
<evidence type="ECO:0000256" key="2">
    <source>
        <dbReference type="PROSITE-ProRule" id="PRU00169"/>
    </source>
</evidence>
<dbReference type="EMBL" id="NMPM01000078">
    <property type="protein sequence ID" value="PAV25111.1"/>
    <property type="molecule type" value="Genomic_DNA"/>
</dbReference>
<sequence length="689" mass="76886">MANLAQAGHNQSNCALHGYLGNQDSECGSQHALSVLLVEDNPADADLCQLYLREAFGLNLDVFHVTCLAQAERLVEQQRIDVTLLDLGLPDSSGVSSVVRLQSQAPDVPIVVLTGTSDTQLGVDVIRKKAQEFCPKQSLNADVLMQSIRHAMERHRLQTQYSRVLETSPDGIVVVDRNQRLLYINQSGAKLLQLSVPDDIGKRCPPRLLPSGRTAELVLPQARMAEVRTADLDWDQAPATLIAYHDITDRKEAEHKLQQMVRVDQLTGLFSRSHFFEHLDRLIAWAQREAATIALLFIDLDRFKYINDTLGHQAGDYLLQQVGERIRQNTRASDFVARLGGDEFALVYTGMEQPGDAAYMAEKLIDRFRAPIDIHGSQVGIGLSIGISTYPHCGRDAQTLYSGADTAMYQAKAQGQNHYHFFSEALQEQVELRLSHEQAVRRVVQDKRLSLVYQPQINVQTGQAVSIEALLRWPDDDSLGLSPAQFIPIMEDTGLIEQVGIWVVEQAAEQILALGHQIGRPIRVAVNVSMRQLYDERFFDQVTEVLRRTGLPADQLELELTESVLMDDPGRTRDTLEAFRRLGVSIAIDDFGTGYSSLSYLRRLPVNVLKIDRSFVVEIGHNPESESILHSLINLAGALGLRVVAEGVEHPHEHAFLRQAGCDELQGYHLCKPMSMANLTDWLHRQGDG</sequence>
<dbReference type="SMART" id="SM00052">
    <property type="entry name" value="EAL"/>
    <property type="match status" value="1"/>
</dbReference>
<dbReference type="SMART" id="SM00267">
    <property type="entry name" value="GGDEF"/>
    <property type="match status" value="1"/>
</dbReference>
<dbReference type="NCBIfam" id="TIGR00254">
    <property type="entry name" value="GGDEF"/>
    <property type="match status" value="1"/>
</dbReference>
<dbReference type="SUPFAM" id="SSF141868">
    <property type="entry name" value="EAL domain-like"/>
    <property type="match status" value="1"/>
</dbReference>
<dbReference type="SMART" id="SM00448">
    <property type="entry name" value="REC"/>
    <property type="match status" value="1"/>
</dbReference>
<gene>
    <name evidence="7" type="ORF">CF392_12745</name>
</gene>
<dbReference type="InterPro" id="IPR011006">
    <property type="entry name" value="CheY-like_superfamily"/>
</dbReference>
<dbReference type="Gene3D" id="3.20.20.450">
    <property type="entry name" value="EAL domain"/>
    <property type="match status" value="1"/>
</dbReference>
<dbReference type="SUPFAM" id="SSF55785">
    <property type="entry name" value="PYP-like sensor domain (PAS domain)"/>
    <property type="match status" value="1"/>
</dbReference>
<dbReference type="PROSITE" id="PS50112">
    <property type="entry name" value="PAS"/>
    <property type="match status" value="1"/>
</dbReference>
<dbReference type="InterPro" id="IPR029787">
    <property type="entry name" value="Nucleotide_cyclase"/>
</dbReference>
<dbReference type="GO" id="GO:0000160">
    <property type="term" value="P:phosphorelay signal transduction system"/>
    <property type="evidence" value="ECO:0007669"/>
    <property type="project" value="InterPro"/>
</dbReference>
<evidence type="ECO:0000259" key="6">
    <source>
        <dbReference type="PROSITE" id="PS50887"/>
    </source>
</evidence>
<dbReference type="FunFam" id="3.30.70.270:FF:000001">
    <property type="entry name" value="Diguanylate cyclase domain protein"/>
    <property type="match status" value="1"/>
</dbReference>
<dbReference type="InterPro" id="IPR001633">
    <property type="entry name" value="EAL_dom"/>
</dbReference>
<dbReference type="Pfam" id="PF13188">
    <property type="entry name" value="PAS_8"/>
    <property type="match status" value="1"/>
</dbReference>
<reference evidence="7 8" key="1">
    <citation type="submission" date="2017-07" db="EMBL/GenBank/DDBJ databases">
        <title>Tamlnaduibacter salinus (Mi-7) genome sequencing.</title>
        <authorList>
            <person name="Verma A."/>
            <person name="Krishnamurthi S."/>
        </authorList>
    </citation>
    <scope>NUCLEOTIDE SEQUENCE [LARGE SCALE GENOMIC DNA]</scope>
    <source>
        <strain evidence="7 8">Mi-7</strain>
    </source>
</reference>
<evidence type="ECO:0000259" key="4">
    <source>
        <dbReference type="PROSITE" id="PS50112"/>
    </source>
</evidence>
<comment type="caution">
    <text evidence="7">The sequence shown here is derived from an EMBL/GenBank/DDBJ whole genome shotgun (WGS) entry which is preliminary data.</text>
</comment>
<name>A0A2A2HZH8_9GAMM</name>
<evidence type="ECO:0000259" key="3">
    <source>
        <dbReference type="PROSITE" id="PS50110"/>
    </source>
</evidence>